<proteinExistence type="predicted"/>
<evidence type="ECO:0000313" key="2">
    <source>
        <dbReference type="Proteomes" id="UP001321473"/>
    </source>
</evidence>
<reference evidence="1 2" key="1">
    <citation type="journal article" date="2023" name="Arcadia Sci">
        <title>De novo assembly of a long-read Amblyomma americanum tick genome.</title>
        <authorList>
            <person name="Chou S."/>
            <person name="Poskanzer K.E."/>
            <person name="Rollins M."/>
            <person name="Thuy-Boun P.S."/>
        </authorList>
    </citation>
    <scope>NUCLEOTIDE SEQUENCE [LARGE SCALE GENOMIC DNA]</scope>
    <source>
        <strain evidence="1">F_SG_1</strain>
        <tissue evidence="1">Salivary glands</tissue>
    </source>
</reference>
<protein>
    <submittedName>
        <fullName evidence="1">Uncharacterized protein</fullName>
    </submittedName>
</protein>
<dbReference type="Proteomes" id="UP001321473">
    <property type="component" value="Unassembled WGS sequence"/>
</dbReference>
<dbReference type="AlphaFoldDB" id="A0AAQ4D0P5"/>
<evidence type="ECO:0000313" key="1">
    <source>
        <dbReference type="EMBL" id="KAK8756035.1"/>
    </source>
</evidence>
<accession>A0AAQ4D0P5</accession>
<comment type="caution">
    <text evidence="1">The sequence shown here is derived from an EMBL/GenBank/DDBJ whole genome shotgun (WGS) entry which is preliminary data.</text>
</comment>
<gene>
    <name evidence="1" type="ORF">V5799_001261</name>
</gene>
<dbReference type="EMBL" id="JARKHS020036522">
    <property type="protein sequence ID" value="KAK8756035.1"/>
    <property type="molecule type" value="Genomic_DNA"/>
</dbReference>
<name>A0AAQ4D0P5_AMBAM</name>
<organism evidence="1 2">
    <name type="scientific">Amblyomma americanum</name>
    <name type="common">Lone star tick</name>
    <dbReference type="NCBI Taxonomy" id="6943"/>
    <lineage>
        <taxon>Eukaryota</taxon>
        <taxon>Metazoa</taxon>
        <taxon>Ecdysozoa</taxon>
        <taxon>Arthropoda</taxon>
        <taxon>Chelicerata</taxon>
        <taxon>Arachnida</taxon>
        <taxon>Acari</taxon>
        <taxon>Parasitiformes</taxon>
        <taxon>Ixodida</taxon>
        <taxon>Ixodoidea</taxon>
        <taxon>Ixodidae</taxon>
        <taxon>Amblyomminae</taxon>
        <taxon>Amblyomma</taxon>
    </lineage>
</organism>
<keyword evidence="2" id="KW-1185">Reference proteome</keyword>
<sequence>MRGRRRTALDTGRAEEETSLSHLCADAGTLHCVDGKALCITTMLRLLGTTVLLLYIVSSQCAMALRRLSRHAPPRTPHRLLRVTTPTHELWEDRRLTPHWVRAACPPEP</sequence>